<dbReference type="Gene3D" id="1.25.40.10">
    <property type="entry name" value="Tetratricopeptide repeat domain"/>
    <property type="match status" value="1"/>
</dbReference>
<dbReference type="InterPro" id="IPR011990">
    <property type="entry name" value="TPR-like_helical_dom_sf"/>
</dbReference>
<dbReference type="AlphaFoldDB" id="K9VAQ2"/>
<dbReference type="InterPro" id="IPR019734">
    <property type="entry name" value="TPR_rpt"/>
</dbReference>
<evidence type="ECO:0000313" key="3">
    <source>
        <dbReference type="Proteomes" id="UP000010478"/>
    </source>
</evidence>
<reference evidence="2 3" key="1">
    <citation type="submission" date="2012-05" db="EMBL/GenBank/DDBJ databases">
        <title>Finished chromosome of genome of Oscillatoria sp. PCC 7112.</title>
        <authorList>
            <consortium name="US DOE Joint Genome Institute"/>
            <person name="Gugger M."/>
            <person name="Coursin T."/>
            <person name="Rippka R."/>
            <person name="Tandeau De Marsac N."/>
            <person name="Huntemann M."/>
            <person name="Wei C.-L."/>
            <person name="Han J."/>
            <person name="Detter J.C."/>
            <person name="Han C."/>
            <person name="Tapia R."/>
            <person name="Davenport K."/>
            <person name="Daligault H."/>
            <person name="Erkkila T."/>
            <person name="Gu W."/>
            <person name="Munk A.C.C."/>
            <person name="Teshima H."/>
            <person name="Xu Y."/>
            <person name="Chain P."/>
            <person name="Chen A."/>
            <person name="Krypides N."/>
            <person name="Mavromatis K."/>
            <person name="Markowitz V."/>
            <person name="Szeto E."/>
            <person name="Ivanova N."/>
            <person name="Mikhailova N."/>
            <person name="Ovchinnikova G."/>
            <person name="Pagani I."/>
            <person name="Pati A."/>
            <person name="Goodwin L."/>
            <person name="Peters L."/>
            <person name="Pitluck S."/>
            <person name="Woyke T."/>
            <person name="Kerfeld C."/>
        </authorList>
    </citation>
    <scope>NUCLEOTIDE SEQUENCE [LARGE SCALE GENOMIC DNA]</scope>
    <source>
        <strain evidence="2 3">PCC 7112</strain>
    </source>
</reference>
<dbReference type="SUPFAM" id="SSF48452">
    <property type="entry name" value="TPR-like"/>
    <property type="match status" value="2"/>
</dbReference>
<proteinExistence type="predicted"/>
<dbReference type="RefSeq" id="WP_015174495.1">
    <property type="nucleotide sequence ID" value="NC_019729.1"/>
</dbReference>
<keyword evidence="3" id="KW-1185">Reference proteome</keyword>
<dbReference type="KEGG" id="oni:Osc7112_0569"/>
<evidence type="ECO:0000313" key="2">
    <source>
        <dbReference type="EMBL" id="AFZ05163.1"/>
    </source>
</evidence>
<dbReference type="PROSITE" id="PS50005">
    <property type="entry name" value="TPR"/>
    <property type="match status" value="1"/>
</dbReference>
<dbReference type="eggNOG" id="COG0457">
    <property type="taxonomic scope" value="Bacteria"/>
</dbReference>
<dbReference type="Pfam" id="PF13424">
    <property type="entry name" value="TPR_12"/>
    <property type="match status" value="1"/>
</dbReference>
<protein>
    <submittedName>
        <fullName evidence="2">Tetratricopeptide TPR_2 repeat-containing protein</fullName>
    </submittedName>
</protein>
<dbReference type="Proteomes" id="UP000010478">
    <property type="component" value="Chromosome"/>
</dbReference>
<sequence>MQNNPLPSGELILESLGIHPHNLPAQFPTREQRLQYRAVVQWLTDYKPKSDASNLEKVRGYLEAFHHLCELKNWERASKIIEINLDIPNNTELHNPLITWGYYREVIDLYSRLLGNLDPASEAVCFFGLGQVYHYLGNYDQAISYYKESLSRMLKIGYSLGVGKVIGSMGNSYLAIKEYELAISCYEECWVISKETNNQENMGVTLGNIGTIYFALEIYHTAIDYAEQHFTIAEKIGDLVGIGIALTNWGNALFKLGHHLEAEKKFLRASEIFKQNSDRRSEALIFYNWASFQADLGNIPLAIEYCDRALSIATELGIPLAKECQERKEQLLSKHNL</sequence>
<organism evidence="2 3">
    <name type="scientific">Phormidium nigroviride PCC 7112</name>
    <dbReference type="NCBI Taxonomy" id="179408"/>
    <lineage>
        <taxon>Bacteria</taxon>
        <taxon>Bacillati</taxon>
        <taxon>Cyanobacteriota</taxon>
        <taxon>Cyanophyceae</taxon>
        <taxon>Oscillatoriophycideae</taxon>
        <taxon>Oscillatoriales</taxon>
        <taxon>Oscillatoriaceae</taxon>
        <taxon>Phormidium</taxon>
    </lineage>
</organism>
<gene>
    <name evidence="2" type="ORF">Osc7112_0569</name>
</gene>
<keyword evidence="1" id="KW-0802">TPR repeat</keyword>
<dbReference type="SMART" id="SM00028">
    <property type="entry name" value="TPR"/>
    <property type="match status" value="5"/>
</dbReference>
<dbReference type="Pfam" id="PF13181">
    <property type="entry name" value="TPR_8"/>
    <property type="match status" value="1"/>
</dbReference>
<evidence type="ECO:0000256" key="1">
    <source>
        <dbReference type="PROSITE-ProRule" id="PRU00339"/>
    </source>
</evidence>
<dbReference type="PANTHER" id="PTHR10098">
    <property type="entry name" value="RAPSYN-RELATED"/>
    <property type="match status" value="1"/>
</dbReference>
<name>K9VAQ2_9CYAN</name>
<feature type="repeat" description="TPR" evidence="1">
    <location>
        <begin position="123"/>
        <end position="156"/>
    </location>
</feature>
<dbReference type="EMBL" id="CP003614">
    <property type="protein sequence ID" value="AFZ05163.1"/>
    <property type="molecule type" value="Genomic_DNA"/>
</dbReference>
<accession>K9VAQ2</accession>
<dbReference type="HOGENOM" id="CLU_823472_0_0_3"/>
<dbReference type="STRING" id="179408.Osc7112_0569"/>